<dbReference type="EMBL" id="AP027151">
    <property type="protein sequence ID" value="BDV42388.1"/>
    <property type="molecule type" value="Genomic_DNA"/>
</dbReference>
<evidence type="ECO:0000313" key="3">
    <source>
        <dbReference type="Proteomes" id="UP001317705"/>
    </source>
</evidence>
<evidence type="ECO:0000256" key="1">
    <source>
        <dbReference type="SAM" id="Phobius"/>
    </source>
</evidence>
<reference evidence="2 3" key="1">
    <citation type="submission" date="2022-12" db="EMBL/GenBank/DDBJ databases">
        <title>Polyphasic characterization of Geotalea uranireducens NIT-SL11 newly isolated from a complex of sewage sludge and microbially reduced graphene oxide.</title>
        <authorList>
            <person name="Xie L."/>
            <person name="Yoshida N."/>
            <person name="Meng L."/>
        </authorList>
    </citation>
    <scope>NUCLEOTIDE SEQUENCE [LARGE SCALE GENOMIC DNA]</scope>
    <source>
        <strain evidence="2 3">NIT-SL11</strain>
    </source>
</reference>
<gene>
    <name evidence="2" type="ORF">GURASL_13110</name>
</gene>
<evidence type="ECO:0000313" key="2">
    <source>
        <dbReference type="EMBL" id="BDV42388.1"/>
    </source>
</evidence>
<keyword evidence="1" id="KW-1133">Transmembrane helix</keyword>
<dbReference type="Proteomes" id="UP001317705">
    <property type="component" value="Chromosome"/>
</dbReference>
<feature type="transmembrane region" description="Helical" evidence="1">
    <location>
        <begin position="15"/>
        <end position="34"/>
    </location>
</feature>
<keyword evidence="1" id="KW-0812">Transmembrane</keyword>
<accession>A0ABN6VQ40</accession>
<dbReference type="RefSeq" id="WP_282002825.1">
    <property type="nucleotide sequence ID" value="NZ_AP027151.1"/>
</dbReference>
<proteinExistence type="predicted"/>
<keyword evidence="1" id="KW-0472">Membrane</keyword>
<sequence>MAVNDSGRGAGLGYAWSYLAVTALLMVVLGLLALHARVRQRADRESLARSAGLVRRLGLTDLCLYTEARHTRHPAMADLHTPFQDGPLSLDHFPTGSLVSLPATLTRNHETRP</sequence>
<protein>
    <submittedName>
        <fullName evidence="2">Uncharacterized protein</fullName>
    </submittedName>
</protein>
<name>A0ABN6VQ40_9BACT</name>
<organism evidence="2 3">
    <name type="scientific">Geotalea uraniireducens</name>
    <dbReference type="NCBI Taxonomy" id="351604"/>
    <lineage>
        <taxon>Bacteria</taxon>
        <taxon>Pseudomonadati</taxon>
        <taxon>Thermodesulfobacteriota</taxon>
        <taxon>Desulfuromonadia</taxon>
        <taxon>Geobacterales</taxon>
        <taxon>Geobacteraceae</taxon>
        <taxon>Geotalea</taxon>
    </lineage>
</organism>
<keyword evidence="3" id="KW-1185">Reference proteome</keyword>